<dbReference type="Pfam" id="PF05368">
    <property type="entry name" value="NmrA"/>
    <property type="match status" value="1"/>
</dbReference>
<organism evidence="4">
    <name type="scientific">Fusarium oxysporum f. sp. melonis 26406</name>
    <dbReference type="NCBI Taxonomy" id="1089452"/>
    <lineage>
        <taxon>Eukaryota</taxon>
        <taxon>Fungi</taxon>
        <taxon>Dikarya</taxon>
        <taxon>Ascomycota</taxon>
        <taxon>Pezizomycotina</taxon>
        <taxon>Sordariomycetes</taxon>
        <taxon>Hypocreomycetidae</taxon>
        <taxon>Hypocreales</taxon>
        <taxon>Nectriaceae</taxon>
        <taxon>Fusarium</taxon>
        <taxon>Fusarium oxysporum species complex</taxon>
    </lineage>
</organism>
<reference evidence="4" key="1">
    <citation type="submission" date="2012-04" db="EMBL/GenBank/DDBJ databases">
        <title>The Genome Sequence of Fusarium oxysporum melonis.</title>
        <authorList>
            <consortium name="The Broad Institute Genome Sequencing Platform"/>
            <person name="Ma L.-J."/>
            <person name="Gale L.R."/>
            <person name="Schwartz D.C."/>
            <person name="Zhou S."/>
            <person name="Corby-Kistler H."/>
            <person name="Young S.K."/>
            <person name="Zeng Q."/>
            <person name="Gargeya S."/>
            <person name="Fitzgerald M."/>
            <person name="Haas B."/>
            <person name="Abouelleil A."/>
            <person name="Alvarado L."/>
            <person name="Arachchi H.M."/>
            <person name="Berlin A."/>
            <person name="Brown A."/>
            <person name="Chapman S.B."/>
            <person name="Chen Z."/>
            <person name="Dunbar C."/>
            <person name="Freedman E."/>
            <person name="Gearin G."/>
            <person name="Goldberg J."/>
            <person name="Griggs A."/>
            <person name="Gujja S."/>
            <person name="Heiman D."/>
            <person name="Howarth C."/>
            <person name="Larson L."/>
            <person name="Lui A."/>
            <person name="MacDonald P.J.P."/>
            <person name="Montmayeur A."/>
            <person name="Murphy C."/>
            <person name="Neiman D."/>
            <person name="Pearson M."/>
            <person name="Priest M."/>
            <person name="Roberts A."/>
            <person name="Saif S."/>
            <person name="Shea T."/>
            <person name="Shenoy N."/>
            <person name="Sisk P."/>
            <person name="Stolte C."/>
            <person name="Sykes S."/>
            <person name="Wortman J."/>
            <person name="Nusbaum C."/>
            <person name="Birren B."/>
        </authorList>
    </citation>
    <scope>NUCLEOTIDE SEQUENCE</scope>
    <source>
        <strain evidence="4">26406</strain>
    </source>
</reference>
<dbReference type="InterPro" id="IPR051609">
    <property type="entry name" value="NmrA/Isoflavone_reductase-like"/>
</dbReference>
<dbReference type="AlphaFoldDB" id="X0AUN9"/>
<dbReference type="InterPro" id="IPR036291">
    <property type="entry name" value="NAD(P)-bd_dom_sf"/>
</dbReference>
<dbReference type="SUPFAM" id="SSF51735">
    <property type="entry name" value="NAD(P)-binding Rossmann-fold domains"/>
    <property type="match status" value="1"/>
</dbReference>
<evidence type="ECO:0000259" key="3">
    <source>
        <dbReference type="Pfam" id="PF05368"/>
    </source>
</evidence>
<protein>
    <recommendedName>
        <fullName evidence="3">NmrA-like domain-containing protein</fullName>
    </recommendedName>
</protein>
<sequence>MKVAILGATGETGASILNGLLNSTEPRYEITALVRPSSLKRPEVLALHEKGIKVVPADLSAPEDELSRLLHGIDSVISAISATSLLMQIPLINAAQAAGVKRFLPCCFATVMPPEGILKLRDTKEHVINHIKKVKLPYTIIDIGYWYQLMLPRLPSGRIDYALPLTLGGIDIGRWVARIIADPRTLNKMVFAYNAVLTMNQVYDMLEEASGQKIDRNYVSEATIKAGVVRAEADTPPADSFNYFEVVKYQHFNSLGLRGDNTPEYARYLGYVDATELFPDMKVTTPEAYCREILSGKAITIYQRLMSAAQ</sequence>
<dbReference type="VEuPathDB" id="FungiDB:FOMG_03079"/>
<dbReference type="EMBL" id="JH659330">
    <property type="protein sequence ID" value="EXK44338.1"/>
    <property type="molecule type" value="Genomic_DNA"/>
</dbReference>
<dbReference type="PANTHER" id="PTHR47706:SF9">
    <property type="entry name" value="NMRA-LIKE DOMAIN-CONTAINING PROTEIN-RELATED"/>
    <property type="match status" value="1"/>
</dbReference>
<feature type="domain" description="NmrA-like" evidence="3">
    <location>
        <begin position="2"/>
        <end position="233"/>
    </location>
</feature>
<dbReference type="Proteomes" id="UP000030703">
    <property type="component" value="Unassembled WGS sequence"/>
</dbReference>
<dbReference type="InterPro" id="IPR008030">
    <property type="entry name" value="NmrA-like"/>
</dbReference>
<keyword evidence="2" id="KW-0560">Oxidoreductase</keyword>
<dbReference type="PANTHER" id="PTHR47706">
    <property type="entry name" value="NMRA-LIKE FAMILY PROTEIN"/>
    <property type="match status" value="1"/>
</dbReference>
<dbReference type="Gene3D" id="3.40.50.720">
    <property type="entry name" value="NAD(P)-binding Rossmann-like Domain"/>
    <property type="match status" value="1"/>
</dbReference>
<dbReference type="GO" id="GO:0016491">
    <property type="term" value="F:oxidoreductase activity"/>
    <property type="evidence" value="ECO:0007669"/>
    <property type="project" value="UniProtKB-KW"/>
</dbReference>
<keyword evidence="1" id="KW-0521">NADP</keyword>
<evidence type="ECO:0000256" key="1">
    <source>
        <dbReference type="ARBA" id="ARBA00022857"/>
    </source>
</evidence>
<reference evidence="4" key="2">
    <citation type="submission" date="2012-05" db="EMBL/GenBank/DDBJ databases">
        <title>Annotation of the Genome Sequence of Fusarium oxysporum f. sp. melonis 26406.</title>
        <authorList>
            <consortium name="The Broad Institute Genomics Platform"/>
            <person name="Ma L.-J."/>
            <person name="Corby-Kistler H."/>
            <person name="Broz K."/>
            <person name="Gale L.R."/>
            <person name="Jonkers W."/>
            <person name="O'Donnell K."/>
            <person name="Ploetz R."/>
            <person name="Steinberg C."/>
            <person name="Schwartz D.C."/>
            <person name="VanEtten H."/>
            <person name="Zhou S."/>
            <person name="Young S.K."/>
            <person name="Zeng Q."/>
            <person name="Gargeya S."/>
            <person name="Fitzgerald M."/>
            <person name="Abouelleil A."/>
            <person name="Alvarado L."/>
            <person name="Chapman S.B."/>
            <person name="Gainer-Dewar J."/>
            <person name="Goldberg J."/>
            <person name="Griggs A."/>
            <person name="Gujja S."/>
            <person name="Hansen M."/>
            <person name="Howarth C."/>
            <person name="Imamovic A."/>
            <person name="Ireland A."/>
            <person name="Larimer J."/>
            <person name="McCowan C."/>
            <person name="Murphy C."/>
            <person name="Pearson M."/>
            <person name="Poon T.W."/>
            <person name="Priest M."/>
            <person name="Roberts A."/>
            <person name="Saif S."/>
            <person name="Shea T."/>
            <person name="Sykes S."/>
            <person name="Wortman J."/>
            <person name="Nusbaum C."/>
            <person name="Birren B."/>
        </authorList>
    </citation>
    <scope>NUCLEOTIDE SEQUENCE</scope>
    <source>
        <strain evidence="4">26406</strain>
    </source>
</reference>
<dbReference type="HOGENOM" id="CLU_044876_6_0_1"/>
<dbReference type="CDD" id="cd05259">
    <property type="entry name" value="PCBER_SDR_a"/>
    <property type="match status" value="1"/>
</dbReference>
<dbReference type="InterPro" id="IPR045312">
    <property type="entry name" value="PCBER-like"/>
</dbReference>
<proteinExistence type="predicted"/>
<dbReference type="OrthoDB" id="419598at2759"/>
<evidence type="ECO:0000256" key="2">
    <source>
        <dbReference type="ARBA" id="ARBA00023002"/>
    </source>
</evidence>
<accession>X0AUN9</accession>
<evidence type="ECO:0000313" key="4">
    <source>
        <dbReference type="EMBL" id="EXK44338.1"/>
    </source>
</evidence>
<dbReference type="Gene3D" id="3.90.25.10">
    <property type="entry name" value="UDP-galactose 4-epimerase, domain 1"/>
    <property type="match status" value="1"/>
</dbReference>
<name>X0AUN9_FUSOX</name>
<gene>
    <name evidence="4" type="ORF">FOMG_03079</name>
</gene>